<dbReference type="EMBL" id="JAPDHW010000001">
    <property type="protein sequence ID" value="MCW3167031.1"/>
    <property type="molecule type" value="Genomic_DNA"/>
</dbReference>
<dbReference type="RefSeq" id="WP_264748328.1">
    <property type="nucleotide sequence ID" value="NZ_JAPDHW010000001.1"/>
</dbReference>
<feature type="domain" description="Cyclophilin-like" evidence="1">
    <location>
        <begin position="5"/>
        <end position="59"/>
    </location>
</feature>
<name>A0ABT3HTC5_9FLAO</name>
<keyword evidence="3" id="KW-1185">Reference proteome</keyword>
<evidence type="ECO:0000313" key="3">
    <source>
        <dbReference type="Proteomes" id="UP001163731"/>
    </source>
</evidence>
<evidence type="ECO:0000313" key="2">
    <source>
        <dbReference type="EMBL" id="MCW3167031.1"/>
    </source>
</evidence>
<comment type="caution">
    <text evidence="2">The sequence shown here is derived from an EMBL/GenBank/DDBJ whole genome shotgun (WGS) entry which is preliminary data.</text>
</comment>
<dbReference type="Proteomes" id="UP001163731">
    <property type="component" value="Unassembled WGS sequence"/>
</dbReference>
<proteinExistence type="predicted"/>
<organism evidence="2 3">
    <name type="scientific">Chryseobacterium kimseyorum</name>
    <dbReference type="NCBI Taxonomy" id="2984028"/>
    <lineage>
        <taxon>Bacteria</taxon>
        <taxon>Pseudomonadati</taxon>
        <taxon>Bacteroidota</taxon>
        <taxon>Flavobacteriia</taxon>
        <taxon>Flavobacteriales</taxon>
        <taxon>Weeksellaceae</taxon>
        <taxon>Chryseobacterium group</taxon>
        <taxon>Chryseobacterium</taxon>
    </lineage>
</organism>
<dbReference type="InterPro" id="IPR041183">
    <property type="entry name" value="Cyclophilin-like"/>
</dbReference>
<reference evidence="2" key="1">
    <citation type="submission" date="2022-10" db="EMBL/GenBank/DDBJ databases">
        <title>Chryseobacterium babae sp. nov. isolated from the gut of the beetle Oryctes rhinoceros, and Chryseobacterium kimseyorum sp. nov., isolated from a stick insect rearing cage.</title>
        <authorList>
            <person name="Shelomi M."/>
            <person name="Han C.-J."/>
            <person name="Chen W.-M."/>
            <person name="Chen H.-K."/>
            <person name="Liaw S.-J."/>
            <person name="Muhle E."/>
            <person name="Clermont D."/>
        </authorList>
    </citation>
    <scope>NUCLEOTIDE SEQUENCE</scope>
    <source>
        <strain evidence="2">09-1422</strain>
    </source>
</reference>
<sequence>MKLRISIGEKTVFPGLNDQHETRDFAAEITLILKLEDYGTTEKISMLNHELASENVPNGFSQPKVNLLIINFRRIWLYSIKITII</sequence>
<protein>
    <submittedName>
        <fullName evidence="2">Cyclophilin-like fold protein</fullName>
    </submittedName>
</protein>
<accession>A0ABT3HTC5</accession>
<dbReference type="Pfam" id="PF18050">
    <property type="entry name" value="Cyclophil_like2"/>
    <property type="match status" value="1"/>
</dbReference>
<evidence type="ECO:0000259" key="1">
    <source>
        <dbReference type="Pfam" id="PF18050"/>
    </source>
</evidence>
<gene>
    <name evidence="2" type="ORF">OMO38_00695</name>
</gene>